<dbReference type="GO" id="GO:0019915">
    <property type="term" value="P:lipid storage"/>
    <property type="evidence" value="ECO:0007669"/>
    <property type="project" value="TreeGrafter"/>
</dbReference>
<dbReference type="GO" id="GO:0009791">
    <property type="term" value="P:post-embryonic development"/>
    <property type="evidence" value="ECO:0007669"/>
    <property type="project" value="UniProtKB-ARBA"/>
</dbReference>
<keyword evidence="11" id="KW-1185">Reference proteome</keyword>
<dbReference type="GO" id="GO:0012511">
    <property type="term" value="C:monolayer-surrounded lipid storage body"/>
    <property type="evidence" value="ECO:0007669"/>
    <property type="project" value="InterPro"/>
</dbReference>
<dbReference type="GO" id="GO:0016020">
    <property type="term" value="C:membrane"/>
    <property type="evidence" value="ECO:0007669"/>
    <property type="project" value="UniProtKB-SubCell"/>
</dbReference>
<protein>
    <recommendedName>
        <fullName evidence="12">Oleosin</fullName>
    </recommendedName>
</protein>
<dbReference type="PANTHER" id="PTHR33203:SF4">
    <property type="entry name" value="F27J15.22"/>
    <property type="match status" value="1"/>
</dbReference>
<comment type="function">
    <text evidence="1">May have a structural role to stabilize the lipid body during desiccation of the seed by preventing coalescence of the oil. Probably interacts with both lipid and phospholipid moieties of lipid bodies. May also provide recognition signals for specific lipase anchorage in lipolysis during seedling growth.</text>
</comment>
<name>A0AAV1Y1A8_LUPLU</name>
<keyword evidence="5" id="KW-0551">Lipid droplet</keyword>
<evidence type="ECO:0000256" key="7">
    <source>
        <dbReference type="ARBA" id="ARBA00022989"/>
    </source>
</evidence>
<reference evidence="10 11" key="1">
    <citation type="submission" date="2024-03" db="EMBL/GenBank/DDBJ databases">
        <authorList>
            <person name="Martinez-Hernandez J."/>
        </authorList>
    </citation>
    <scope>NUCLEOTIDE SEQUENCE [LARGE SCALE GENOMIC DNA]</scope>
</reference>
<dbReference type="EMBL" id="CAXHTB010000020">
    <property type="protein sequence ID" value="CAL0327754.1"/>
    <property type="molecule type" value="Genomic_DNA"/>
</dbReference>
<dbReference type="PANTHER" id="PTHR33203">
    <property type="entry name" value="OLEOSIN"/>
    <property type="match status" value="1"/>
</dbReference>
<dbReference type="AlphaFoldDB" id="A0AAV1Y1A8"/>
<keyword evidence="7 9" id="KW-1133">Transmembrane helix</keyword>
<proteinExistence type="inferred from homology"/>
<evidence type="ECO:0000256" key="2">
    <source>
        <dbReference type="ARBA" id="ARBA00004141"/>
    </source>
</evidence>
<dbReference type="InterPro" id="IPR000136">
    <property type="entry name" value="Oleosin"/>
</dbReference>
<evidence type="ECO:0000256" key="5">
    <source>
        <dbReference type="ARBA" id="ARBA00022677"/>
    </source>
</evidence>
<comment type="similarity">
    <text evidence="4">Belongs to the oleosin family.</text>
</comment>
<keyword evidence="8 9" id="KW-0472">Membrane</keyword>
<organism evidence="10 11">
    <name type="scientific">Lupinus luteus</name>
    <name type="common">European yellow lupine</name>
    <dbReference type="NCBI Taxonomy" id="3873"/>
    <lineage>
        <taxon>Eukaryota</taxon>
        <taxon>Viridiplantae</taxon>
        <taxon>Streptophyta</taxon>
        <taxon>Embryophyta</taxon>
        <taxon>Tracheophyta</taxon>
        <taxon>Spermatophyta</taxon>
        <taxon>Magnoliopsida</taxon>
        <taxon>eudicotyledons</taxon>
        <taxon>Gunneridae</taxon>
        <taxon>Pentapetalae</taxon>
        <taxon>rosids</taxon>
        <taxon>fabids</taxon>
        <taxon>Fabales</taxon>
        <taxon>Fabaceae</taxon>
        <taxon>Papilionoideae</taxon>
        <taxon>50 kb inversion clade</taxon>
        <taxon>genistoids sensu lato</taxon>
        <taxon>core genistoids</taxon>
        <taxon>Genisteae</taxon>
        <taxon>Lupinus</taxon>
    </lineage>
</organism>
<dbReference type="Proteomes" id="UP001497480">
    <property type="component" value="Unassembled WGS sequence"/>
</dbReference>
<comment type="subcellular location">
    <subcellularLocation>
        <location evidence="3">Lipid droplet</location>
    </subcellularLocation>
    <subcellularLocation>
        <location evidence="2">Membrane</location>
        <topology evidence="2">Multi-pass membrane protein</topology>
    </subcellularLocation>
</comment>
<keyword evidence="6 9" id="KW-0812">Transmembrane</keyword>
<accession>A0AAV1Y1A8</accession>
<feature type="transmembrane region" description="Helical" evidence="9">
    <location>
        <begin position="96"/>
        <end position="129"/>
    </location>
</feature>
<dbReference type="Pfam" id="PF01277">
    <property type="entry name" value="Oleosin"/>
    <property type="match status" value="1"/>
</dbReference>
<evidence type="ECO:0000256" key="9">
    <source>
        <dbReference type="SAM" id="Phobius"/>
    </source>
</evidence>
<gene>
    <name evidence="10" type="ORF">LLUT_LOCUS28814</name>
</gene>
<comment type="caution">
    <text evidence="10">The sequence shown here is derived from an EMBL/GenBank/DDBJ whole genome shotgun (WGS) entry which is preliminary data.</text>
</comment>
<evidence type="ECO:0000256" key="8">
    <source>
        <dbReference type="ARBA" id="ARBA00023136"/>
    </source>
</evidence>
<evidence type="ECO:0000256" key="4">
    <source>
        <dbReference type="ARBA" id="ARBA00010858"/>
    </source>
</evidence>
<evidence type="ECO:0008006" key="12">
    <source>
        <dbReference type="Google" id="ProtNLM"/>
    </source>
</evidence>
<evidence type="ECO:0000256" key="3">
    <source>
        <dbReference type="ARBA" id="ARBA00004502"/>
    </source>
</evidence>
<evidence type="ECO:0000256" key="1">
    <source>
        <dbReference type="ARBA" id="ARBA00002582"/>
    </source>
</evidence>
<evidence type="ECO:0000313" key="11">
    <source>
        <dbReference type="Proteomes" id="UP001497480"/>
    </source>
</evidence>
<sequence>MPYLIHTLTVSSASMADHYYQFTYHTPITKPTTTLQSSLLRKFQAHISTSPKLFGLYTLVITGAISLLLSGLTFILIGTILGLTILMPLIILSSPIWVPAFTVLFFVIAGFLSLCVFGVVVVVAVFSLMCRYFRGSSYTDQTVWTTHKLAPRAMSEYGREYVSY</sequence>
<feature type="transmembrane region" description="Helical" evidence="9">
    <location>
        <begin position="57"/>
        <end position="90"/>
    </location>
</feature>
<evidence type="ECO:0000256" key="6">
    <source>
        <dbReference type="ARBA" id="ARBA00022692"/>
    </source>
</evidence>
<dbReference type="GO" id="GO:0048608">
    <property type="term" value="P:reproductive structure development"/>
    <property type="evidence" value="ECO:0007669"/>
    <property type="project" value="UniProtKB-ARBA"/>
</dbReference>
<evidence type="ECO:0000313" key="10">
    <source>
        <dbReference type="EMBL" id="CAL0327754.1"/>
    </source>
</evidence>